<dbReference type="KEGG" id="pei:H9L10_05510"/>
<evidence type="ECO:0000256" key="3">
    <source>
        <dbReference type="SAM" id="MobiDB-lite"/>
    </source>
</evidence>
<feature type="region of interest" description="Disordered" evidence="3">
    <location>
        <begin position="1"/>
        <end position="88"/>
    </location>
</feature>
<dbReference type="InterPro" id="IPR038136">
    <property type="entry name" value="CofD-like_dom_sf"/>
</dbReference>
<dbReference type="SUPFAM" id="SSF142338">
    <property type="entry name" value="CofD-like"/>
    <property type="match status" value="1"/>
</dbReference>
<dbReference type="HAMAP" id="MF_00973">
    <property type="entry name" value="Gluconeogen_factor"/>
    <property type="match status" value="1"/>
</dbReference>
<evidence type="ECO:0000313" key="5">
    <source>
        <dbReference type="Proteomes" id="UP000515976"/>
    </source>
</evidence>
<keyword evidence="1 2" id="KW-0963">Cytoplasm</keyword>
<dbReference type="NCBIfam" id="TIGR01826">
    <property type="entry name" value="CofD_related"/>
    <property type="match status" value="1"/>
</dbReference>
<organism evidence="4 5">
    <name type="scientific">Phycicoccus endophyticus</name>
    <dbReference type="NCBI Taxonomy" id="1690220"/>
    <lineage>
        <taxon>Bacteria</taxon>
        <taxon>Bacillati</taxon>
        <taxon>Actinomycetota</taxon>
        <taxon>Actinomycetes</taxon>
        <taxon>Micrococcales</taxon>
        <taxon>Intrasporangiaceae</taxon>
        <taxon>Phycicoccus</taxon>
    </lineage>
</organism>
<evidence type="ECO:0000256" key="1">
    <source>
        <dbReference type="ARBA" id="ARBA00022490"/>
    </source>
</evidence>
<feature type="region of interest" description="Disordered" evidence="3">
    <location>
        <begin position="138"/>
        <end position="157"/>
    </location>
</feature>
<dbReference type="AlphaFoldDB" id="A0A7G9R5Q5"/>
<keyword evidence="5" id="KW-1185">Reference proteome</keyword>
<dbReference type="GO" id="GO:0043743">
    <property type="term" value="F:LPPG:FO 2-phospho-L-lactate transferase activity"/>
    <property type="evidence" value="ECO:0007669"/>
    <property type="project" value="InterPro"/>
</dbReference>
<reference evidence="4 5" key="1">
    <citation type="submission" date="2020-08" db="EMBL/GenBank/DDBJ databases">
        <title>Genome sequence of Phycicoccus endophyticus JCM 31784T.</title>
        <authorList>
            <person name="Hyun D.-W."/>
            <person name="Bae J.-W."/>
        </authorList>
    </citation>
    <scope>NUCLEOTIDE SEQUENCE [LARGE SCALE GENOMIC DNA]</scope>
    <source>
        <strain evidence="4 5">JCM 31784</strain>
    </source>
</reference>
<feature type="compositionally biased region" description="Basic residues" evidence="3">
    <location>
        <begin position="187"/>
        <end position="199"/>
    </location>
</feature>
<feature type="region of interest" description="Disordered" evidence="3">
    <location>
        <begin position="169"/>
        <end position="211"/>
    </location>
</feature>
<gene>
    <name evidence="4" type="primary">yvcK</name>
    <name evidence="4" type="ORF">H9L10_05510</name>
</gene>
<comment type="function">
    <text evidence="2">Required for morphogenesis under gluconeogenic growth conditions.</text>
</comment>
<dbReference type="GO" id="GO:0005737">
    <property type="term" value="C:cytoplasm"/>
    <property type="evidence" value="ECO:0007669"/>
    <property type="project" value="UniProtKB-SubCell"/>
</dbReference>
<accession>A0A7G9R5Q5</accession>
<feature type="compositionally biased region" description="Basic and acidic residues" evidence="3">
    <location>
        <begin position="78"/>
        <end position="88"/>
    </location>
</feature>
<dbReference type="Pfam" id="PF01933">
    <property type="entry name" value="CofD"/>
    <property type="match status" value="1"/>
</dbReference>
<comment type="subcellular location">
    <subcellularLocation>
        <location evidence="2">Cytoplasm</location>
    </subcellularLocation>
</comment>
<dbReference type="EMBL" id="CP060712">
    <property type="protein sequence ID" value="QNN50930.1"/>
    <property type="molecule type" value="Genomic_DNA"/>
</dbReference>
<sequence>MAGPARLPRRHRRGARPTLRERPAPAPPPAGRSPARRHPGRARAVARPACGRRRRHRHLRPERPPARPQARPDRRRLARPEPAARGDVLRLQVRGPARRRLRLRHALPAQPVLGARAALAHRGRRAGRVLRHGAGGCRHVRRAGRGPHGAGHRGLPARGAALRDDRRRLHRRQAPVGGRRGGALPAARRRDRGQLRRPPRPGARVSGPAVTALGGGHGLSATLTALRFVTDEITAVVTVADDGGSSGRLREELGVLPPGDLRMALAALCNDTEWGHTWRDVLQHRFAGDGPLGGHALGNLLIVALWQLHEDPVAGLDLVGRLLQARGRVLPMAAVPLDIEAVVSGLDPADPTARQTVRGQARVAVSAGTVESIRLLPTDPPAYPESVAAIRGADWVVLGPGSWFTSVMTHLLVPDLAEALEVTRARRLLVLNLDPGSGETAGFSAAQHLESFAALAPGLRLDAVLADPDVVEDESALAEHAGRLGAALHVVPVGRHGGGGQHDPLRYAAALRDILYSPRPAH</sequence>
<protein>
    <recommendedName>
        <fullName evidence="2">Putative gluconeogenesis factor</fullName>
    </recommendedName>
</protein>
<dbReference type="GO" id="GO:0008360">
    <property type="term" value="P:regulation of cell shape"/>
    <property type="evidence" value="ECO:0007669"/>
    <property type="project" value="UniProtKB-UniRule"/>
</dbReference>
<dbReference type="InterPro" id="IPR010119">
    <property type="entry name" value="Gluconeogen_factor"/>
</dbReference>
<dbReference type="PANTHER" id="PTHR30135:SF3">
    <property type="entry name" value="GLUCONEOGENESIS FACTOR-RELATED"/>
    <property type="match status" value="1"/>
</dbReference>
<dbReference type="InterPro" id="IPR002882">
    <property type="entry name" value="CofD"/>
</dbReference>
<dbReference type="Proteomes" id="UP000515976">
    <property type="component" value="Chromosome"/>
</dbReference>
<name>A0A7G9R5Q5_9MICO</name>
<dbReference type="PANTHER" id="PTHR30135">
    <property type="entry name" value="UNCHARACTERIZED PROTEIN YVCK-RELATED"/>
    <property type="match status" value="1"/>
</dbReference>
<feature type="compositionally biased region" description="Basic residues" evidence="3">
    <location>
        <begin position="50"/>
        <end position="60"/>
    </location>
</feature>
<dbReference type="Gene3D" id="3.40.50.10680">
    <property type="entry name" value="CofD-like domains"/>
    <property type="match status" value="1"/>
</dbReference>
<comment type="similarity">
    <text evidence="2">Belongs to the gluconeogenesis factor family.</text>
</comment>
<evidence type="ECO:0000256" key="2">
    <source>
        <dbReference type="HAMAP-Rule" id="MF_00973"/>
    </source>
</evidence>
<evidence type="ECO:0000313" key="4">
    <source>
        <dbReference type="EMBL" id="QNN50930.1"/>
    </source>
</evidence>
<dbReference type="CDD" id="cd07187">
    <property type="entry name" value="YvcK_like"/>
    <property type="match status" value="1"/>
</dbReference>
<proteinExistence type="inferred from homology"/>